<name>A0A077ZBU4_TRITR</name>
<dbReference type="SMART" id="SM00385">
    <property type="entry name" value="CYCLIN"/>
    <property type="match status" value="2"/>
</dbReference>
<dbReference type="GO" id="GO:0097550">
    <property type="term" value="C:transcription preinitiation complex"/>
    <property type="evidence" value="ECO:0007669"/>
    <property type="project" value="TreeGrafter"/>
</dbReference>
<dbReference type="InterPro" id="IPR013763">
    <property type="entry name" value="Cyclin-like_dom"/>
</dbReference>
<feature type="region of interest" description="Disordered" evidence="11">
    <location>
        <begin position="326"/>
        <end position="393"/>
    </location>
</feature>
<feature type="compositionally biased region" description="Pro residues" evidence="11">
    <location>
        <begin position="602"/>
        <end position="611"/>
    </location>
</feature>
<dbReference type="FunFam" id="1.10.472.10:FF:000002">
    <property type="entry name" value="Transcription factor IIIB 90 kDa subunit"/>
    <property type="match status" value="1"/>
</dbReference>
<dbReference type="PRINTS" id="PR00685">
    <property type="entry name" value="TIFACTORIIB"/>
</dbReference>
<evidence type="ECO:0000256" key="9">
    <source>
        <dbReference type="ARBA" id="ARBA00023242"/>
    </source>
</evidence>
<keyword evidence="6" id="KW-0805">Transcription regulation</keyword>
<feature type="compositionally biased region" description="Polar residues" evidence="11">
    <location>
        <begin position="578"/>
        <end position="588"/>
    </location>
</feature>
<dbReference type="OrthoDB" id="511529at2759"/>
<dbReference type="GO" id="GO:0017025">
    <property type="term" value="F:TBP-class protein binding"/>
    <property type="evidence" value="ECO:0007669"/>
    <property type="project" value="InterPro"/>
</dbReference>
<dbReference type="Pfam" id="PF00382">
    <property type="entry name" value="TFIIB"/>
    <property type="match status" value="2"/>
</dbReference>
<dbReference type="GO" id="GO:0070897">
    <property type="term" value="P:transcription preinitiation complex assembly"/>
    <property type="evidence" value="ECO:0007669"/>
    <property type="project" value="InterPro"/>
</dbReference>
<dbReference type="Gene3D" id="1.10.472.10">
    <property type="entry name" value="Cyclin-like"/>
    <property type="match status" value="2"/>
</dbReference>
<feature type="compositionally biased region" description="Basic and acidic residues" evidence="11">
    <location>
        <begin position="375"/>
        <end position="393"/>
    </location>
</feature>
<evidence type="ECO:0000256" key="10">
    <source>
        <dbReference type="ARBA" id="ARBA00031009"/>
    </source>
</evidence>
<dbReference type="InterPro" id="IPR000812">
    <property type="entry name" value="TFIIB"/>
</dbReference>
<dbReference type="InterPro" id="IPR036915">
    <property type="entry name" value="Cyclin-like_sf"/>
</dbReference>
<evidence type="ECO:0000256" key="5">
    <source>
        <dbReference type="ARBA" id="ARBA00022833"/>
    </source>
</evidence>
<protein>
    <recommendedName>
        <fullName evidence="10">B-related factor 1</fullName>
    </recommendedName>
</protein>
<evidence type="ECO:0000256" key="6">
    <source>
        <dbReference type="ARBA" id="ARBA00023015"/>
    </source>
</evidence>
<dbReference type="CDD" id="cd20553">
    <property type="entry name" value="CYCLIN_TFIIIB90_rpt1"/>
    <property type="match status" value="1"/>
</dbReference>
<proteinExistence type="inferred from homology"/>
<feature type="compositionally biased region" description="Polar residues" evidence="11">
    <location>
        <begin position="493"/>
        <end position="530"/>
    </location>
</feature>
<dbReference type="CDD" id="cd20554">
    <property type="entry name" value="CYCLIN_TFIIIB90_rpt2"/>
    <property type="match status" value="1"/>
</dbReference>
<gene>
    <name evidence="13" type="ORF">TTRE_0000617401</name>
</gene>
<keyword evidence="4" id="KW-0863">Zinc-finger</keyword>
<reference evidence="13" key="2">
    <citation type="submission" date="2014-03" db="EMBL/GenBank/DDBJ databases">
        <title>The whipworm genome and dual-species transcriptomics of an intimate host-pathogen interaction.</title>
        <authorList>
            <person name="Foth B.J."/>
            <person name="Tsai I.J."/>
            <person name="Reid A.J."/>
            <person name="Bancroft A.J."/>
            <person name="Nichol S."/>
            <person name="Tracey A."/>
            <person name="Holroyd N."/>
            <person name="Cotton J.A."/>
            <person name="Stanley E.J."/>
            <person name="Zarowiecki M."/>
            <person name="Liu J.Z."/>
            <person name="Huckvale T."/>
            <person name="Cooper P.J."/>
            <person name="Grencis R.K."/>
            <person name="Berriman M."/>
        </authorList>
    </citation>
    <scope>NUCLEOTIDE SEQUENCE [LARGE SCALE GENOMIC DNA]</scope>
</reference>
<feature type="compositionally biased region" description="Basic residues" evidence="11">
    <location>
        <begin position="442"/>
        <end position="452"/>
    </location>
</feature>
<feature type="region of interest" description="Disordered" evidence="11">
    <location>
        <begin position="430"/>
        <end position="454"/>
    </location>
</feature>
<evidence type="ECO:0000256" key="2">
    <source>
        <dbReference type="ARBA" id="ARBA00010857"/>
    </source>
</evidence>
<dbReference type="STRING" id="36087.A0A077ZBU4"/>
<dbReference type="PANTHER" id="PTHR11618:SF4">
    <property type="entry name" value="TRANSCRIPTION FACTOR IIIB 90 KDA SUBUNIT"/>
    <property type="match status" value="1"/>
</dbReference>
<organism evidence="13 14">
    <name type="scientific">Trichuris trichiura</name>
    <name type="common">Whipworm</name>
    <name type="synonym">Trichocephalus trichiurus</name>
    <dbReference type="NCBI Taxonomy" id="36087"/>
    <lineage>
        <taxon>Eukaryota</taxon>
        <taxon>Metazoa</taxon>
        <taxon>Ecdysozoa</taxon>
        <taxon>Nematoda</taxon>
        <taxon>Enoplea</taxon>
        <taxon>Dorylaimia</taxon>
        <taxon>Trichinellida</taxon>
        <taxon>Trichuridae</taxon>
        <taxon>Trichuris</taxon>
    </lineage>
</organism>
<evidence type="ECO:0000259" key="12">
    <source>
        <dbReference type="SMART" id="SM00385"/>
    </source>
</evidence>
<feature type="compositionally biased region" description="Basic residues" evidence="11">
    <location>
        <begin position="590"/>
        <end position="599"/>
    </location>
</feature>
<keyword evidence="5" id="KW-0862">Zinc</keyword>
<dbReference type="GO" id="GO:0000995">
    <property type="term" value="F:RNA polymerase III general transcription initiation factor activity"/>
    <property type="evidence" value="ECO:0007669"/>
    <property type="project" value="TreeGrafter"/>
</dbReference>
<keyword evidence="9" id="KW-0539">Nucleus</keyword>
<evidence type="ECO:0000256" key="11">
    <source>
        <dbReference type="SAM" id="MobiDB-lite"/>
    </source>
</evidence>
<dbReference type="GO" id="GO:0008270">
    <property type="term" value="F:zinc ion binding"/>
    <property type="evidence" value="ECO:0007669"/>
    <property type="project" value="UniProtKB-KW"/>
</dbReference>
<keyword evidence="8" id="KW-0804">Transcription</keyword>
<dbReference type="GO" id="GO:0005634">
    <property type="term" value="C:nucleus"/>
    <property type="evidence" value="ECO:0007669"/>
    <property type="project" value="UniProtKB-SubCell"/>
</dbReference>
<feature type="compositionally biased region" description="Basic and acidic residues" evidence="11">
    <location>
        <begin position="430"/>
        <end position="441"/>
    </location>
</feature>
<feature type="domain" description="Cyclin-like" evidence="12">
    <location>
        <begin position="175"/>
        <end position="259"/>
    </location>
</feature>
<sequence length="611" mass="68928">MSKCTCGCTVIDEDHVLGTRVCHECGIVLEENTLVSELTFQETSGGGSVMVGRMIYEDRLNQLTLPMLQDSREVTLANAKKKMMIIANQLNLNQNCVNTALRFYKLALHLRLTIGRPLEQVTASLLYLACRLDGAPYMLLDFCDVVEVNLYSLGRTFVFFCRSLYINLPSTDPSIYVLRFARSLKFGEKENMVVTLALRIVKRLQRDWIAIGRRPAGICGAALLLAGRFYKFDLSIEDIANVVHVCLGVLKNRLKEFAKTPSAKLTLREFALIDLEEECDPPCFKRVIKEVMFIYSYSNLQLHKEKRKRGRPRLPSFSHIPGIKETSETKINEEREECNASVTSDTEKPCSSGALHDDSPVLPSLKTLGIKSQRRRAENTEIPLEREKENKDAVDSESAVSNYLLTENEILHKTEIWTRFNSEFLEKERLKEAEQPETEKTVKKRSSKKRTQTRVAETVNEAIGQIIQRKRLSKMINYDMLVFSSSDEETDTNLRNSVKRTGSTSATQQERTTEMPSPSSLTENKGTNAEHTVEPELVSVSNSSAKEVNALPSGDASIASSQSPGMVDDAEGSPLPQMKSSTEVTDGQQTKRKFFRYKVKPIIPPQRPRLH</sequence>
<accession>A0A077ZBU4</accession>
<dbReference type="InterPro" id="IPR013150">
    <property type="entry name" value="TFIIB_cyclin"/>
</dbReference>
<comment type="similarity">
    <text evidence="2">Belongs to the TFIIB family.</text>
</comment>
<evidence type="ECO:0000256" key="8">
    <source>
        <dbReference type="ARBA" id="ARBA00023163"/>
    </source>
</evidence>
<evidence type="ECO:0000256" key="1">
    <source>
        <dbReference type="ARBA" id="ARBA00004123"/>
    </source>
</evidence>
<evidence type="ECO:0000313" key="14">
    <source>
        <dbReference type="Proteomes" id="UP000030665"/>
    </source>
</evidence>
<dbReference type="SUPFAM" id="SSF57783">
    <property type="entry name" value="Zinc beta-ribbon"/>
    <property type="match status" value="1"/>
</dbReference>
<dbReference type="AlphaFoldDB" id="A0A077ZBU4"/>
<dbReference type="PANTHER" id="PTHR11618">
    <property type="entry name" value="TRANSCRIPTION INITIATION FACTOR IIB-RELATED"/>
    <property type="match status" value="1"/>
</dbReference>
<dbReference type="GO" id="GO:0000126">
    <property type="term" value="C:transcription factor TFIIIB complex"/>
    <property type="evidence" value="ECO:0007669"/>
    <property type="project" value="TreeGrafter"/>
</dbReference>
<dbReference type="GO" id="GO:0001006">
    <property type="term" value="F:RNA polymerase III type 3 promoter sequence-specific DNA binding"/>
    <property type="evidence" value="ECO:0007669"/>
    <property type="project" value="TreeGrafter"/>
</dbReference>
<evidence type="ECO:0000256" key="4">
    <source>
        <dbReference type="ARBA" id="ARBA00022771"/>
    </source>
</evidence>
<dbReference type="EMBL" id="HG806228">
    <property type="protein sequence ID" value="CDW57877.1"/>
    <property type="molecule type" value="Genomic_DNA"/>
</dbReference>
<evidence type="ECO:0000256" key="7">
    <source>
        <dbReference type="ARBA" id="ARBA00023159"/>
    </source>
</evidence>
<feature type="domain" description="Cyclin-like" evidence="12">
    <location>
        <begin position="81"/>
        <end position="162"/>
    </location>
</feature>
<keyword evidence="3" id="KW-0479">Metal-binding</keyword>
<evidence type="ECO:0000313" key="13">
    <source>
        <dbReference type="EMBL" id="CDW57877.1"/>
    </source>
</evidence>
<dbReference type="Proteomes" id="UP000030665">
    <property type="component" value="Unassembled WGS sequence"/>
</dbReference>
<dbReference type="Pfam" id="PF07741">
    <property type="entry name" value="BRF1"/>
    <property type="match status" value="1"/>
</dbReference>
<keyword evidence="7" id="KW-0010">Activator</keyword>
<dbReference type="Gene3D" id="1.20.5.650">
    <property type="entry name" value="Single helix bin"/>
    <property type="match status" value="1"/>
</dbReference>
<evidence type="ECO:0000256" key="3">
    <source>
        <dbReference type="ARBA" id="ARBA00022723"/>
    </source>
</evidence>
<dbReference type="FunFam" id="1.10.472.10:FF:000007">
    <property type="entry name" value="Transcription factor IIIB 90 kDa subunit"/>
    <property type="match status" value="1"/>
</dbReference>
<dbReference type="SUPFAM" id="SSF47954">
    <property type="entry name" value="Cyclin-like"/>
    <property type="match status" value="2"/>
</dbReference>
<dbReference type="InterPro" id="IPR011665">
    <property type="entry name" value="BRF1_TBP-bd_dom"/>
</dbReference>
<feature type="region of interest" description="Disordered" evidence="11">
    <location>
        <begin position="486"/>
        <end position="611"/>
    </location>
</feature>
<keyword evidence="14" id="KW-1185">Reference proteome</keyword>
<comment type="subcellular location">
    <subcellularLocation>
        <location evidence="1">Nucleus</location>
    </subcellularLocation>
</comment>
<reference evidence="13" key="1">
    <citation type="submission" date="2014-01" db="EMBL/GenBank/DDBJ databases">
        <authorList>
            <person name="Aslett M."/>
        </authorList>
    </citation>
    <scope>NUCLEOTIDE SEQUENCE</scope>
</reference>